<keyword evidence="1" id="KW-0812">Transmembrane</keyword>
<sequence length="81" mass="9298">MMGYGGYGYNMMGGWSGMMIMPIILLGVFIFLFYNKGHDNNAKELVTSDNSLNILKERFALGEINEEEYINKKNMLLNHKI</sequence>
<evidence type="ECO:0008006" key="4">
    <source>
        <dbReference type="Google" id="ProtNLM"/>
    </source>
</evidence>
<keyword evidence="1" id="KW-0472">Membrane</keyword>
<reference evidence="2 3" key="1">
    <citation type="submission" date="2018-03" db="EMBL/GenBank/DDBJ databases">
        <title>Genome sequence of Clostridium vincentii DSM 10228.</title>
        <authorList>
            <person name="Poehlein A."/>
            <person name="Daniel R."/>
        </authorList>
    </citation>
    <scope>NUCLEOTIDE SEQUENCE [LARGE SCALE GENOMIC DNA]</scope>
    <source>
        <strain evidence="2 3">DSM 10228</strain>
    </source>
</reference>
<keyword evidence="3" id="KW-1185">Reference proteome</keyword>
<accession>A0A2T0BCU0</accession>
<name>A0A2T0BCU0_9CLOT</name>
<dbReference type="AlphaFoldDB" id="A0A2T0BCU0"/>
<feature type="transmembrane region" description="Helical" evidence="1">
    <location>
        <begin position="12"/>
        <end position="34"/>
    </location>
</feature>
<evidence type="ECO:0000256" key="1">
    <source>
        <dbReference type="SAM" id="Phobius"/>
    </source>
</evidence>
<comment type="caution">
    <text evidence="2">The sequence shown here is derived from an EMBL/GenBank/DDBJ whole genome shotgun (WGS) entry which is preliminary data.</text>
</comment>
<proteinExistence type="predicted"/>
<organism evidence="2 3">
    <name type="scientific">Clostridium vincentii</name>
    <dbReference type="NCBI Taxonomy" id="52704"/>
    <lineage>
        <taxon>Bacteria</taxon>
        <taxon>Bacillati</taxon>
        <taxon>Bacillota</taxon>
        <taxon>Clostridia</taxon>
        <taxon>Eubacteriales</taxon>
        <taxon>Clostridiaceae</taxon>
        <taxon>Clostridium</taxon>
    </lineage>
</organism>
<keyword evidence="1" id="KW-1133">Transmembrane helix</keyword>
<dbReference type="Proteomes" id="UP000239471">
    <property type="component" value="Unassembled WGS sequence"/>
</dbReference>
<gene>
    <name evidence="2" type="ORF">CLVI_23100</name>
</gene>
<evidence type="ECO:0000313" key="2">
    <source>
        <dbReference type="EMBL" id="PRR81701.1"/>
    </source>
</evidence>
<dbReference type="EMBL" id="PVXQ01000025">
    <property type="protein sequence ID" value="PRR81701.1"/>
    <property type="molecule type" value="Genomic_DNA"/>
</dbReference>
<evidence type="ECO:0000313" key="3">
    <source>
        <dbReference type="Proteomes" id="UP000239471"/>
    </source>
</evidence>
<dbReference type="RefSeq" id="WP_242980675.1">
    <property type="nucleotide sequence ID" value="NZ_PVXQ01000025.1"/>
</dbReference>
<protein>
    <recommendedName>
        <fullName evidence="4">SHOCT domain-containing protein</fullName>
    </recommendedName>
</protein>